<feature type="compositionally biased region" description="Polar residues" evidence="3">
    <location>
        <begin position="375"/>
        <end position="384"/>
    </location>
</feature>
<dbReference type="InterPro" id="IPR052233">
    <property type="entry name" value="Rho-type_GEFs"/>
</dbReference>
<feature type="compositionally biased region" description="Pro residues" evidence="3">
    <location>
        <begin position="423"/>
        <end position="432"/>
    </location>
</feature>
<sequence>MASSLLDPAAQHAADIVQTRGLGIPDRNALMAGVLSQRNSKSSLFSKDSKTKERDLRVFLFDCAIVLLTPNPNEREKGWVLFCEPIPVELLTLRAIRTPSNTPHAPQARRSWFLDRLPAAPISPPARAKTPPPFGSRTQSVASVSTNGNGNGNGSGFEASDFSLVLSTLGRKDPNRTWPITLHASDAIEQRAWAQSVSTRQEEIRVQGRDGSMRGWGLVPIKVGALGGARVTCHVDYDFGYLKARLWGTPDGIYEHILNAPNQQLAVRKILDLPGVTHVLVMDFDERLMIVLVAEQTAYLAPFPGPTSTLEVSRLKKLATNITHIAAGVLASQPTPPPNAGTSPPSAFVDPEAKRERRKSNTLIKAPPRGAIASGASSTKSSVPSMIRKEQDRESVRAGPVPSTPTVPSIVAPPTAPVSPVVPATPPAPSTPPTSTLAPTSTPRESLSPTKGKEKEKKSRRLSDIGIFSLWKRKPAKDKQGTRRTSTAASDIGPSTAHSASKVIPSPTKSNPATTAKTESAVSSLKPASAGYDGAPLTKTKSATLPAAMLRLPSFEFDRPNEDQTQANGNGNGNGGAYGPTKRASVDGTGVDEVGSLPGLGRPSVVNQTMPSRTSTGGSGGGLGRIGRKLTTESTRSTTSKPKEAGPAPQIQIALDFPSIAWPSMLENGTPGKSDLFSGSDFLSDVQKDIGDLMAGTLGKSLSEETGTDTPVGRSRSPIPEIITEEPEGTTTPEATEPKENGHADANGKVEEPADSEPAPAPVGEEQDASETTPVLPVSPAPPSVPMASPRSTQSQHTRFLVLSKSTTLSTSVRLYTVGGLKVEDDGDIGGGRLSFFKECYVPSQTFSIDFLKSRICFGSNDGFEILDPSTGKVDQFLDPVEMSDADGPLGFLINHPRRPKPGAVFRVDQKFLCCYDDFAFFLDKFGKRTREDWLVKWLGTPTSFSVQYPYLFAFEPEFTEIRHCATGELLQLIPQSSSKRLPAGDFIAPAQKLEGTPHRRVSGEILLESEGSLYALRPLQQ</sequence>
<evidence type="ECO:0000256" key="3">
    <source>
        <dbReference type="SAM" id="MobiDB-lite"/>
    </source>
</evidence>
<dbReference type="InterPro" id="IPR001180">
    <property type="entry name" value="CNH_dom"/>
</dbReference>
<dbReference type="Pfam" id="PF00780">
    <property type="entry name" value="CNH"/>
    <property type="match status" value="1"/>
</dbReference>
<proteinExistence type="predicted"/>
<protein>
    <recommendedName>
        <fullName evidence="4">CNH domain-containing protein</fullName>
    </recommendedName>
</protein>
<feature type="compositionally biased region" description="Low complexity" evidence="3">
    <location>
        <begin position="400"/>
        <end position="422"/>
    </location>
</feature>
<feature type="compositionally biased region" description="Low complexity" evidence="3">
    <location>
        <begin position="433"/>
        <end position="443"/>
    </location>
</feature>
<evidence type="ECO:0000313" key="6">
    <source>
        <dbReference type="Proteomes" id="UP000663826"/>
    </source>
</evidence>
<feature type="compositionally biased region" description="Basic and acidic residues" evidence="3">
    <location>
        <begin position="387"/>
        <end position="396"/>
    </location>
</feature>
<dbReference type="AlphaFoldDB" id="A0A8H2X6R2"/>
<dbReference type="InterPro" id="IPR011993">
    <property type="entry name" value="PH-like_dom_sf"/>
</dbReference>
<dbReference type="GO" id="GO:0005085">
    <property type="term" value="F:guanyl-nucleotide exchange factor activity"/>
    <property type="evidence" value="ECO:0007669"/>
    <property type="project" value="UniProtKB-KW"/>
</dbReference>
<dbReference type="Proteomes" id="UP000663826">
    <property type="component" value="Unassembled WGS sequence"/>
</dbReference>
<feature type="region of interest" description="Disordered" evidence="3">
    <location>
        <begin position="697"/>
        <end position="798"/>
    </location>
</feature>
<reference evidence="5" key="1">
    <citation type="submission" date="2021-01" db="EMBL/GenBank/DDBJ databases">
        <authorList>
            <person name="Kaushik A."/>
        </authorList>
    </citation>
    <scope>NUCLEOTIDE SEQUENCE</scope>
    <source>
        <strain evidence="5">AG1-1B</strain>
    </source>
</reference>
<dbReference type="Pfam" id="PF15405">
    <property type="entry name" value="PH_5"/>
    <property type="match status" value="1"/>
</dbReference>
<feature type="region of interest" description="Disordered" evidence="3">
    <location>
        <begin position="329"/>
        <end position="650"/>
    </location>
</feature>
<dbReference type="Gene3D" id="2.30.29.30">
    <property type="entry name" value="Pleckstrin-homology domain (PH domain)/Phosphotyrosine-binding domain (PTB)"/>
    <property type="match status" value="1"/>
</dbReference>
<dbReference type="PANTHER" id="PTHR46572:SF2">
    <property type="entry name" value="RHO1 GDP-GTP EXCHANGE PROTEIN 1-RELATED"/>
    <property type="match status" value="1"/>
</dbReference>
<feature type="compositionally biased region" description="Polar residues" evidence="3">
    <location>
        <begin position="507"/>
        <end position="523"/>
    </location>
</feature>
<feature type="compositionally biased region" description="Basic and acidic residues" evidence="3">
    <location>
        <begin position="451"/>
        <end position="463"/>
    </location>
</feature>
<accession>A0A8H2X6R2</accession>
<feature type="domain" description="CNH" evidence="4">
    <location>
        <begin position="228"/>
        <end position="989"/>
    </location>
</feature>
<dbReference type="PANTHER" id="PTHR46572">
    <property type="entry name" value="RHO1 GDP-GTP EXCHANGE PROTEIN 1-RELATED"/>
    <property type="match status" value="1"/>
</dbReference>
<feature type="compositionally biased region" description="Basic and acidic residues" evidence="3">
    <location>
        <begin position="736"/>
        <end position="752"/>
    </location>
</feature>
<keyword evidence="2" id="KW-0344">Guanine-nucleotide releasing factor</keyword>
<organism evidence="5 6">
    <name type="scientific">Rhizoctonia solani</name>
    <dbReference type="NCBI Taxonomy" id="456999"/>
    <lineage>
        <taxon>Eukaryota</taxon>
        <taxon>Fungi</taxon>
        <taxon>Dikarya</taxon>
        <taxon>Basidiomycota</taxon>
        <taxon>Agaricomycotina</taxon>
        <taxon>Agaricomycetes</taxon>
        <taxon>Cantharellales</taxon>
        <taxon>Ceratobasidiaceae</taxon>
        <taxon>Rhizoctonia</taxon>
    </lineage>
</organism>
<evidence type="ECO:0000313" key="5">
    <source>
        <dbReference type="EMBL" id="CAE6415105.1"/>
    </source>
</evidence>
<gene>
    <name evidence="5" type="ORF">RDB_LOCUS42440</name>
</gene>
<evidence type="ECO:0000256" key="2">
    <source>
        <dbReference type="ARBA" id="ARBA00022658"/>
    </source>
</evidence>
<evidence type="ECO:0000259" key="4">
    <source>
        <dbReference type="PROSITE" id="PS50219"/>
    </source>
</evidence>
<feature type="region of interest" description="Disordered" evidence="3">
    <location>
        <begin position="122"/>
        <end position="142"/>
    </location>
</feature>
<name>A0A8H2X6R2_9AGAM</name>
<dbReference type="InterPro" id="IPR041675">
    <property type="entry name" value="PH_5"/>
</dbReference>
<keyword evidence="1" id="KW-0597">Phosphoprotein</keyword>
<dbReference type="PROSITE" id="PS50219">
    <property type="entry name" value="CNH"/>
    <property type="match status" value="1"/>
</dbReference>
<comment type="caution">
    <text evidence="5">The sequence shown here is derived from an EMBL/GenBank/DDBJ whole genome shotgun (WGS) entry which is preliminary data.</text>
</comment>
<evidence type="ECO:0000256" key="1">
    <source>
        <dbReference type="ARBA" id="ARBA00022553"/>
    </source>
</evidence>
<dbReference type="EMBL" id="CAJMWQ010000972">
    <property type="protein sequence ID" value="CAE6415105.1"/>
    <property type="molecule type" value="Genomic_DNA"/>
</dbReference>